<dbReference type="InterPro" id="IPR002656">
    <property type="entry name" value="Acyl_transf_3_dom"/>
</dbReference>
<protein>
    <submittedName>
        <fullName evidence="3">OrfA protein</fullName>
    </submittedName>
</protein>
<accession>Q9RAQ0</accession>
<keyword evidence="1" id="KW-1133">Transmembrane helix</keyword>
<feature type="transmembrane region" description="Helical" evidence="1">
    <location>
        <begin position="20"/>
        <end position="41"/>
    </location>
</feature>
<feature type="transmembrane region" description="Helical" evidence="1">
    <location>
        <begin position="180"/>
        <end position="202"/>
    </location>
</feature>
<feature type="transmembrane region" description="Helical" evidence="1">
    <location>
        <begin position="214"/>
        <end position="231"/>
    </location>
</feature>
<dbReference type="GO" id="GO:0016747">
    <property type="term" value="F:acyltransferase activity, transferring groups other than amino-acyl groups"/>
    <property type="evidence" value="ECO:0007669"/>
    <property type="project" value="InterPro"/>
</dbReference>
<dbReference type="AlphaFoldDB" id="Q9RAQ0"/>
<evidence type="ECO:0000259" key="2">
    <source>
        <dbReference type="Pfam" id="PF01757"/>
    </source>
</evidence>
<dbReference type="PROSITE" id="PS51257">
    <property type="entry name" value="PROKAR_LIPOPROTEIN"/>
    <property type="match status" value="1"/>
</dbReference>
<sequence length="277" mass="33557">MWRSFTPPKLNILLETNKDQRFLTFLVNGFTFLGCPFFSFFRDILRRRFLEQKLLKEFLKMRIFRIFIPTLIGILLFAPMQSYISLLQAGTKISYFDFYFRIFLNYNIRPSHLWFLYFLILFTMLHLLTRKITLPLALLLNNEPDQKSFIQEFKTIIVFTFISFIGTCIINFYFLKDESWFAIEPVNFIYNFTFFLCGSFLISKETFFLEPQSDRFWIWVPFALLSFWGFYEISRIDPFWSYFGYTGNWRRILHIFSKCASRLANDSSFDWSISEIF</sequence>
<reference evidence="3" key="1">
    <citation type="submission" date="1999-03" db="EMBL/GenBank/DDBJ databases">
        <title>Repetitive sequence of Leptospira interrogans serovar icterohaemorrhagiae strain Ictero No. 1: A sensitive probe for demonstration of Leptospira inter rogans strains.</title>
        <authorList>
            <person name="Takahashi Y."/>
            <person name="Kishida M."/>
            <person name="Yamamoto S."/>
            <person name="Fukunaga M."/>
        </authorList>
    </citation>
    <scope>NUCLEOTIDE SEQUENCE</scope>
    <source>
        <strain evidence="3">Ictero No. 1</strain>
    </source>
</reference>
<feature type="transmembrane region" description="Helical" evidence="1">
    <location>
        <begin position="62"/>
        <end position="84"/>
    </location>
</feature>
<dbReference type="Pfam" id="PF01757">
    <property type="entry name" value="Acyl_transf_3"/>
    <property type="match status" value="1"/>
</dbReference>
<dbReference type="PANTHER" id="PTHR36927:SF3">
    <property type="entry name" value="GLUCANS BIOSYNTHESIS PROTEIN C"/>
    <property type="match status" value="1"/>
</dbReference>
<feature type="domain" description="Acyltransferase 3" evidence="2">
    <location>
        <begin position="24"/>
        <end position="231"/>
    </location>
</feature>
<gene>
    <name evidence="3" type="primary">OrfA</name>
</gene>
<name>Q9RAQ0_LEPIR</name>
<dbReference type="PANTHER" id="PTHR36927">
    <property type="entry name" value="BLR4337 PROTEIN"/>
    <property type="match status" value="1"/>
</dbReference>
<evidence type="ECO:0000313" key="3">
    <source>
        <dbReference type="EMBL" id="BAA89251.1"/>
    </source>
</evidence>
<proteinExistence type="predicted"/>
<organism evidence="3">
    <name type="scientific">Leptospira interrogans serovar Icterohaemorrhagiae</name>
    <dbReference type="NCBI Taxonomy" id="90062"/>
    <lineage>
        <taxon>Bacteria</taxon>
        <taxon>Pseudomonadati</taxon>
        <taxon>Spirochaetota</taxon>
        <taxon>Spirochaetia</taxon>
        <taxon>Leptospirales</taxon>
        <taxon>Leptospiraceae</taxon>
        <taxon>Leptospira</taxon>
    </lineage>
</organism>
<dbReference type="InterPro" id="IPR050623">
    <property type="entry name" value="Glucan_succinyl_AcylTrfase"/>
</dbReference>
<feature type="transmembrane region" description="Helical" evidence="1">
    <location>
        <begin position="153"/>
        <end position="174"/>
    </location>
</feature>
<keyword evidence="1" id="KW-0812">Transmembrane</keyword>
<keyword evidence="1" id="KW-0472">Membrane</keyword>
<dbReference type="EMBL" id="AB024693">
    <property type="protein sequence ID" value="BAA89251.1"/>
    <property type="molecule type" value="Genomic_DNA"/>
</dbReference>
<evidence type="ECO:0000256" key="1">
    <source>
        <dbReference type="SAM" id="Phobius"/>
    </source>
</evidence>